<dbReference type="RefSeq" id="WP_085559675.1">
    <property type="nucleotide sequence ID" value="NZ_FOAH01000044.1"/>
</dbReference>
<gene>
    <name evidence="1" type="ORF">SAMN04488700_1532</name>
</gene>
<dbReference type="Proteomes" id="UP000193435">
    <property type="component" value="Unassembled WGS sequence"/>
</dbReference>
<dbReference type="AlphaFoldDB" id="A0A1X7NA13"/>
<protein>
    <submittedName>
        <fullName evidence="1">Uncharacterized protein</fullName>
    </submittedName>
</protein>
<dbReference type="STRING" id="1073423.SAMN04488700_1532"/>
<dbReference type="OrthoDB" id="2156678at2"/>
<name>A0A1X7NA13_9LACT</name>
<evidence type="ECO:0000313" key="1">
    <source>
        <dbReference type="EMBL" id="SMH33477.1"/>
    </source>
</evidence>
<sequence length="187" mass="21614">MIQLVQSYAIKDAPRQHLVDCLLAHKKTTLLEIAKKQSIIVKKRHTKQVIAIDLAKHIIHRFDEDYLLLEEDEKKELADRVKKSEATNYSDQEASPLSLQLKGYLYFFIENQQIKSVVPLELTEKLVNIDSTVINVTELKTASWFSKNKKAVEKIYATCSLIHLVTVWNNHSKKPLTTEEARHFFIG</sequence>
<organism evidence="1 2">
    <name type="scientific">Carnobacterium iners</name>
    <dbReference type="NCBI Taxonomy" id="1073423"/>
    <lineage>
        <taxon>Bacteria</taxon>
        <taxon>Bacillati</taxon>
        <taxon>Bacillota</taxon>
        <taxon>Bacilli</taxon>
        <taxon>Lactobacillales</taxon>
        <taxon>Carnobacteriaceae</taxon>
        <taxon>Carnobacterium</taxon>
    </lineage>
</organism>
<proteinExistence type="predicted"/>
<evidence type="ECO:0000313" key="2">
    <source>
        <dbReference type="Proteomes" id="UP000193435"/>
    </source>
</evidence>
<reference evidence="1 2" key="1">
    <citation type="submission" date="2017-04" db="EMBL/GenBank/DDBJ databases">
        <authorList>
            <person name="Afonso C.L."/>
            <person name="Miller P.J."/>
            <person name="Scott M.A."/>
            <person name="Spackman E."/>
            <person name="Goraichik I."/>
            <person name="Dimitrov K.M."/>
            <person name="Suarez D.L."/>
            <person name="Swayne D.E."/>
        </authorList>
    </citation>
    <scope>NUCLEOTIDE SEQUENCE [LARGE SCALE GENOMIC DNA]</scope>
    <source>
        <strain evidence="1 2">LMG26642</strain>
    </source>
</reference>
<dbReference type="EMBL" id="FXBJ01000002">
    <property type="protein sequence ID" value="SMH33477.1"/>
    <property type="molecule type" value="Genomic_DNA"/>
</dbReference>
<keyword evidence="2" id="KW-1185">Reference proteome</keyword>
<accession>A0A1X7NA13</accession>